<dbReference type="RefSeq" id="WP_138932368.1">
    <property type="nucleotide sequence ID" value="NZ_SWMU01000003.1"/>
</dbReference>
<dbReference type="PANTHER" id="PTHR38471">
    <property type="entry name" value="FOUR HELIX BUNDLE PROTEIN"/>
    <property type="match status" value="1"/>
</dbReference>
<evidence type="ECO:0000313" key="2">
    <source>
        <dbReference type="Proteomes" id="UP000306552"/>
    </source>
</evidence>
<protein>
    <submittedName>
        <fullName evidence="1">Four helix bundle protein</fullName>
    </submittedName>
</protein>
<dbReference type="Pfam" id="PF05635">
    <property type="entry name" value="23S_rRNA_IVP"/>
    <property type="match status" value="1"/>
</dbReference>
<proteinExistence type="predicted"/>
<reference evidence="1 2" key="1">
    <citation type="submission" date="2019-04" db="EMBL/GenBank/DDBJ databases">
        <title>Psychroflexus halotolerans sp. nov., isolated from a marine solar saltern.</title>
        <authorList>
            <person name="Feng X."/>
        </authorList>
    </citation>
    <scope>NUCLEOTIDE SEQUENCE [LARGE SCALE GENOMIC DNA]</scope>
    <source>
        <strain evidence="1 2">WDS2C27</strain>
    </source>
</reference>
<dbReference type="NCBIfam" id="TIGR02436">
    <property type="entry name" value="four helix bundle protein"/>
    <property type="match status" value="1"/>
</dbReference>
<dbReference type="Proteomes" id="UP000306552">
    <property type="component" value="Unassembled WGS sequence"/>
</dbReference>
<dbReference type="SUPFAM" id="SSF158446">
    <property type="entry name" value="IVS-encoded protein-like"/>
    <property type="match status" value="1"/>
</dbReference>
<organism evidence="1 2">
    <name type="scientific">Mesohalobacter halotolerans</name>
    <dbReference type="NCBI Taxonomy" id="1883405"/>
    <lineage>
        <taxon>Bacteria</taxon>
        <taxon>Pseudomonadati</taxon>
        <taxon>Bacteroidota</taxon>
        <taxon>Flavobacteriia</taxon>
        <taxon>Flavobacteriales</taxon>
        <taxon>Flavobacteriaceae</taxon>
        <taxon>Mesohalobacter</taxon>
    </lineage>
</organism>
<accession>A0A4U5TQQ4</accession>
<dbReference type="PIRSF" id="PIRSF035652">
    <property type="entry name" value="CHP02436"/>
    <property type="match status" value="1"/>
</dbReference>
<dbReference type="InterPro" id="IPR012657">
    <property type="entry name" value="23S_rRNA-intervening_sequence"/>
</dbReference>
<dbReference type="AlphaFoldDB" id="A0A4U5TQQ4"/>
<sequence>MRVSELKNRTKAFAIAIIKLAEKLPNAHIGRTISEQIIRASKSVASNYRATCSAKSDKDFNFKMGIVLEEADETQFWPEMIDEHHLIIEDFEVKKLIQEANELVAIFVSSSKTVKKRLKKLVFKAITTNQQSQIIN</sequence>
<gene>
    <name evidence="1" type="ORF">FCN74_09615</name>
</gene>
<dbReference type="InterPro" id="IPR036583">
    <property type="entry name" value="23S_rRNA_IVS_sf"/>
</dbReference>
<dbReference type="PANTHER" id="PTHR38471:SF2">
    <property type="entry name" value="FOUR HELIX BUNDLE PROTEIN"/>
    <property type="match status" value="1"/>
</dbReference>
<dbReference type="OrthoDB" id="285993at2"/>
<dbReference type="EMBL" id="SWMU01000003">
    <property type="protein sequence ID" value="TKS56252.1"/>
    <property type="molecule type" value="Genomic_DNA"/>
</dbReference>
<evidence type="ECO:0000313" key="1">
    <source>
        <dbReference type="EMBL" id="TKS56252.1"/>
    </source>
</evidence>
<name>A0A4U5TQQ4_9FLAO</name>
<dbReference type="Gene3D" id="1.20.1440.60">
    <property type="entry name" value="23S rRNA-intervening sequence"/>
    <property type="match status" value="1"/>
</dbReference>
<keyword evidence="2" id="KW-1185">Reference proteome</keyword>
<comment type="caution">
    <text evidence="1">The sequence shown here is derived from an EMBL/GenBank/DDBJ whole genome shotgun (WGS) entry which is preliminary data.</text>
</comment>